<dbReference type="GO" id="GO:0005782">
    <property type="term" value="C:peroxisomal matrix"/>
    <property type="evidence" value="ECO:0007669"/>
    <property type="project" value="EnsemblFungi"/>
</dbReference>
<dbReference type="Pfam" id="PF12697">
    <property type="entry name" value="Abhydrolase_6"/>
    <property type="match status" value="1"/>
</dbReference>
<dbReference type="EMBL" id="LLZZ01000043">
    <property type="protein sequence ID" value="KTB11220.1"/>
    <property type="molecule type" value="Genomic_DNA"/>
</dbReference>
<name>A0A0W0CFM2_CANGB</name>
<dbReference type="VEuPathDB" id="FungiDB:CAGL0J08547g"/>
<dbReference type="SUPFAM" id="SSF53474">
    <property type="entry name" value="alpha/beta-Hydrolases"/>
    <property type="match status" value="1"/>
</dbReference>
<protein>
    <submittedName>
        <fullName evidence="2">Peroxisomal membrane protein LPX1</fullName>
    </submittedName>
</protein>
<comment type="caution">
    <text evidence="2">The sequence shown here is derived from an EMBL/GenBank/DDBJ whole genome shotgun (WGS) entry which is preliminary data.</text>
</comment>
<accession>A0A0W0CFM2</accession>
<dbReference type="PANTHER" id="PTHR43194">
    <property type="entry name" value="HYDROLASE ALPHA/BETA FOLD FAMILY"/>
    <property type="match status" value="1"/>
</dbReference>
<evidence type="ECO:0000313" key="3">
    <source>
        <dbReference type="Proteomes" id="UP000054886"/>
    </source>
</evidence>
<dbReference type="GO" id="GO:0004806">
    <property type="term" value="F:triacylglycerol lipase activity"/>
    <property type="evidence" value="ECO:0007669"/>
    <property type="project" value="EnsemblFungi"/>
</dbReference>
<sequence length="379" mass="43410">MEARVNEKYEREVKTTAAVWPRSRNAVLNPDVDRLCVVYEVFTRCTGNGGSKKKKVNLVFCHGSGMNRAIWEYHADRIADLNSNWVVDKIVVIDQVNHGDSALLNKGRLGLEFDWFDGARDICKVAEEEFNFMNNYNVIVGHSMGGFQTLAAVAHNPNLFQLAIVIEPVIIKDPSQLEPKTEYLFFPPNFYRALTAKMTDNFGSMQEFEEFMEKKSFYVKVHPEIRKRLTEFEAIQRPDGSVVTKMKKVHNFMCYATDNTSAKRMVQLMPFIGIPVVSLVGASSRWTPPVNNEYVRTRIPNCKEVSVANGDHLMNLEMPDTIVDYISKHISQYVANPPQRSEGDYMLDHNGSLAERNQFLDNSYKHFLNKIRLPQKSKL</sequence>
<dbReference type="Proteomes" id="UP000054886">
    <property type="component" value="Unassembled WGS sequence"/>
</dbReference>
<dbReference type="GO" id="GO:0019433">
    <property type="term" value="P:triglyceride catabolic process"/>
    <property type="evidence" value="ECO:0007669"/>
    <property type="project" value="EnsemblFungi"/>
</dbReference>
<dbReference type="PANTHER" id="PTHR43194:SF2">
    <property type="entry name" value="PEROXISOMAL MEMBRANE PROTEIN LPX1"/>
    <property type="match status" value="1"/>
</dbReference>
<feature type="domain" description="AB hydrolase-1" evidence="1">
    <location>
        <begin position="58"/>
        <end position="324"/>
    </location>
</feature>
<dbReference type="VEuPathDB" id="FungiDB:B1J91_J08547g"/>
<dbReference type="Gene3D" id="3.40.50.1820">
    <property type="entry name" value="alpha/beta hydrolase"/>
    <property type="match status" value="1"/>
</dbReference>
<gene>
    <name evidence="2" type="ORF">AO440_003132</name>
</gene>
<dbReference type="AlphaFoldDB" id="A0A0W0CFM2"/>
<dbReference type="InterPro" id="IPR050228">
    <property type="entry name" value="Carboxylesterase_BioH"/>
</dbReference>
<proteinExistence type="predicted"/>
<dbReference type="VEuPathDB" id="FungiDB:GVI51_J08393"/>
<organism evidence="2 3">
    <name type="scientific">Candida glabrata</name>
    <name type="common">Yeast</name>
    <name type="synonym">Torulopsis glabrata</name>
    <dbReference type="NCBI Taxonomy" id="5478"/>
    <lineage>
        <taxon>Eukaryota</taxon>
        <taxon>Fungi</taxon>
        <taxon>Dikarya</taxon>
        <taxon>Ascomycota</taxon>
        <taxon>Saccharomycotina</taxon>
        <taxon>Saccharomycetes</taxon>
        <taxon>Saccharomycetales</taxon>
        <taxon>Saccharomycetaceae</taxon>
        <taxon>Nakaseomyces</taxon>
    </lineage>
</organism>
<reference evidence="2 3" key="1">
    <citation type="submission" date="2015-10" db="EMBL/GenBank/DDBJ databases">
        <title>Draft genomes sequences of Candida glabrata isolates 1A, 1B, 2A, 2B, 3A and 3B.</title>
        <authorList>
            <person name="Haavelsrud O.E."/>
            <person name="Gaustad P."/>
        </authorList>
    </citation>
    <scope>NUCLEOTIDE SEQUENCE [LARGE SCALE GENOMIC DNA]</scope>
    <source>
        <strain evidence="2">910700640</strain>
    </source>
</reference>
<dbReference type="InterPro" id="IPR000073">
    <property type="entry name" value="AB_hydrolase_1"/>
</dbReference>
<dbReference type="VEuPathDB" id="FungiDB:GWK60_J08371"/>
<dbReference type="InterPro" id="IPR029058">
    <property type="entry name" value="AB_hydrolase_fold"/>
</dbReference>
<evidence type="ECO:0000259" key="1">
    <source>
        <dbReference type="Pfam" id="PF12697"/>
    </source>
</evidence>
<evidence type="ECO:0000313" key="2">
    <source>
        <dbReference type="EMBL" id="KTB11220.1"/>
    </source>
</evidence>